<accession>A0A9N9FRC8</accession>
<comment type="caution">
    <text evidence="2">The sequence shown here is derived from an EMBL/GenBank/DDBJ whole genome shotgun (WGS) entry which is preliminary data.</text>
</comment>
<name>A0A9N9FRC8_9GLOM</name>
<dbReference type="PROSITE" id="PS50181">
    <property type="entry name" value="FBOX"/>
    <property type="match status" value="1"/>
</dbReference>
<evidence type="ECO:0000313" key="2">
    <source>
        <dbReference type="EMBL" id="CAG8552181.1"/>
    </source>
</evidence>
<dbReference type="InterPro" id="IPR032675">
    <property type="entry name" value="LRR_dom_sf"/>
</dbReference>
<protein>
    <submittedName>
        <fullName evidence="2">467_t:CDS:1</fullName>
    </submittedName>
</protein>
<dbReference type="SUPFAM" id="SSF52047">
    <property type="entry name" value="RNI-like"/>
    <property type="match status" value="1"/>
</dbReference>
<feature type="domain" description="F-box" evidence="1">
    <location>
        <begin position="4"/>
        <end position="49"/>
    </location>
</feature>
<dbReference type="InterPro" id="IPR001810">
    <property type="entry name" value="F-box_dom"/>
</dbReference>
<proteinExistence type="predicted"/>
<gene>
    <name evidence="2" type="ORF">ALEPTO_LOCUS5929</name>
</gene>
<evidence type="ECO:0000313" key="3">
    <source>
        <dbReference type="Proteomes" id="UP000789508"/>
    </source>
</evidence>
<evidence type="ECO:0000259" key="1">
    <source>
        <dbReference type="PROSITE" id="PS50181"/>
    </source>
</evidence>
<dbReference type="Proteomes" id="UP000789508">
    <property type="component" value="Unassembled WGS sequence"/>
</dbReference>
<reference evidence="2" key="1">
    <citation type="submission" date="2021-06" db="EMBL/GenBank/DDBJ databases">
        <authorList>
            <person name="Kallberg Y."/>
            <person name="Tangrot J."/>
            <person name="Rosling A."/>
        </authorList>
    </citation>
    <scope>NUCLEOTIDE SEQUENCE</scope>
    <source>
        <strain evidence="2">FL130A</strain>
    </source>
</reference>
<dbReference type="AlphaFoldDB" id="A0A9N9FRC8"/>
<organism evidence="2 3">
    <name type="scientific">Ambispora leptoticha</name>
    <dbReference type="NCBI Taxonomy" id="144679"/>
    <lineage>
        <taxon>Eukaryota</taxon>
        <taxon>Fungi</taxon>
        <taxon>Fungi incertae sedis</taxon>
        <taxon>Mucoromycota</taxon>
        <taxon>Glomeromycotina</taxon>
        <taxon>Glomeromycetes</taxon>
        <taxon>Archaeosporales</taxon>
        <taxon>Ambisporaceae</taxon>
        <taxon>Ambispora</taxon>
    </lineage>
</organism>
<sequence>MEINSIFQILPTEIRQEIFKKLNRGSLFNSLLVNRQFCLEIVPILWESPLELAYRYRKHEIFAKLTREYEIIVSVYVGCFSEAAWEYLGSNQVNRPYAMWQPTFKYASFSRHYEITRVNDAVDAWITQNLYYPTDKHLSIRKALTVSLSRLLLNESTSLHSLTNDFQYDQEIWGVITKECSIEKIFGNLKELNVAHFSLGNNSRMFFENLANTCHSIQRITFTGHGLNIEEKITTKALRHMMKAQSELQWIRLRHLSSIESRIICNTLSSKNLQAIEFIRIDFNCFSADNEIPGLSACVNLICLSFRYCTALEQPCWFETAKSFKKLERLSIRLPSHMEPPTDLVAEIVKASGNNLQYLLVENHNHSSHATYINKIFPLIILNSRNLRAINLLNLGVNNLSTLMESCPKLYHLDLYTEHLDDAFFNTLARELRPTIKSLKLILPGRRIRASAEPFIRFLYGAHNLEYFSFHPFNLYESYGTLIKNHGIKSECSM</sequence>
<dbReference type="EMBL" id="CAJVPS010001846">
    <property type="protein sequence ID" value="CAG8552181.1"/>
    <property type="molecule type" value="Genomic_DNA"/>
</dbReference>
<keyword evidence="3" id="KW-1185">Reference proteome</keyword>
<dbReference type="Gene3D" id="3.80.10.10">
    <property type="entry name" value="Ribonuclease Inhibitor"/>
    <property type="match status" value="1"/>
</dbReference>